<proteinExistence type="predicted"/>
<feature type="compositionally biased region" description="Pro residues" evidence="1">
    <location>
        <begin position="941"/>
        <end position="952"/>
    </location>
</feature>
<protein>
    <recommendedName>
        <fullName evidence="4">DUF2428 domain-containing protein</fullName>
    </recommendedName>
</protein>
<sequence length="1032" mass="103366">MSCQMPHELDLHSLTEELARPDGAPPLDTAILAATAALSSAPESAGGQSAVAEALRCVVRIAERDAAGRVGPELIGLVVDRGIRPACTRTTPAPPSTDESAAVALEALRACLFGAARLAGGLLDVSPPLLSALLRGVAVPLALAAAPGARWDAGSLGAAPPGEAEEPLVGGLVELLKAAHELLGAQMAGGGELAGRGWVPCLGELSDALLCACEAEAARPSPAFKLKNWLWKLLVRAATALGRAGAPADAGDVRGDAASLSTLRSRLLSQSTARLTLLLRTRPVRLLPLLQRVVAHAAAAERADAAVGLGGEAAEAEEKMALFGLIQLKAILASQREPLARWGGEAAAALLARFLARSGRLLLAASLHAHRSAGESRPEETLAARLLGKLDASLGALLGGAPPGKAHLPGEGDAGELLLRGWVRLAAAATPAYAAVPQEGGAEGGAEEWAAGGRLRPDEAAWLLALSLRATATTPSVAAAAHEVAASAVLPALLQLLPRCYGALIAPAAPTDDEDAGGGGPGGAAYETMPSALSLLATVAAGYASRAPPRVHARLVMSLVDGACAAHPMIRQVALDALAARLSVLDAAAAAATCHSLWRASVSLGAARASGLQASLAKLVAASLPHLPPEALLQLLASFGAPLSRLAASGGAADPSEPNLGSLLLLLAALPEVAGEAGAPAAGALSSALERAGGRAWCCRLADASCVASDAGATRSLLLGAAGLLALLPCDAERPATHRPDPRWAPTHAGAPDPAASLAHAALRALSTRRVSAAAEAAAVAVAKLPAEALEPLAHAAAASPPGQDARGLGTAVLILAMLPLRPSLSPAAWEHLGEATVRLMQQALLDGGADWAVDTAARVAFEFICVAPDEHQSAFVSTLKTRGFDGPLETFATLSVESPPDMHSATWLAHEGRLASATLASASAAASAAAAAAAAAAASSPPPGLGRPPLQPLLGGAQRGADRPECAHPPKRPRLDAESERGLQMLTAGLAAVRSSASGAPHGGGGGGELRELLEAHAQEVHRLAAALGGS</sequence>
<evidence type="ECO:0000313" key="2">
    <source>
        <dbReference type="EnsemblProtists" id="EOD39537"/>
    </source>
</evidence>
<reference evidence="2" key="2">
    <citation type="submission" date="2024-10" db="UniProtKB">
        <authorList>
            <consortium name="EnsemblProtists"/>
        </authorList>
    </citation>
    <scope>IDENTIFICATION</scope>
</reference>
<dbReference type="GeneID" id="17284808"/>
<dbReference type="PaxDb" id="2903-EOD39537"/>
<name>A0A0D3KUV2_EMIH1</name>
<dbReference type="KEGG" id="ehx:EMIHUDRAFT_97738"/>
<dbReference type="EnsemblProtists" id="EOD39537">
    <property type="protein sequence ID" value="EOD39537"/>
    <property type="gene ID" value="EMIHUDRAFT_97738"/>
</dbReference>
<feature type="region of interest" description="Disordered" evidence="1">
    <location>
        <begin position="939"/>
        <end position="978"/>
    </location>
</feature>
<evidence type="ECO:0000313" key="3">
    <source>
        <dbReference type="Proteomes" id="UP000013827"/>
    </source>
</evidence>
<feature type="compositionally biased region" description="Basic and acidic residues" evidence="1">
    <location>
        <begin position="961"/>
        <end position="978"/>
    </location>
</feature>
<dbReference type="Proteomes" id="UP000013827">
    <property type="component" value="Unassembled WGS sequence"/>
</dbReference>
<keyword evidence="3" id="KW-1185">Reference proteome</keyword>
<dbReference type="AlphaFoldDB" id="A0A0D3KUV2"/>
<reference evidence="3" key="1">
    <citation type="journal article" date="2013" name="Nature">
        <title>Pan genome of the phytoplankton Emiliania underpins its global distribution.</title>
        <authorList>
            <person name="Read B.A."/>
            <person name="Kegel J."/>
            <person name="Klute M.J."/>
            <person name="Kuo A."/>
            <person name="Lefebvre S.C."/>
            <person name="Maumus F."/>
            <person name="Mayer C."/>
            <person name="Miller J."/>
            <person name="Monier A."/>
            <person name="Salamov A."/>
            <person name="Young J."/>
            <person name="Aguilar M."/>
            <person name="Claverie J.M."/>
            <person name="Frickenhaus S."/>
            <person name="Gonzalez K."/>
            <person name="Herman E.K."/>
            <person name="Lin Y.C."/>
            <person name="Napier J."/>
            <person name="Ogata H."/>
            <person name="Sarno A.F."/>
            <person name="Shmutz J."/>
            <person name="Schroeder D."/>
            <person name="de Vargas C."/>
            <person name="Verret F."/>
            <person name="von Dassow P."/>
            <person name="Valentin K."/>
            <person name="Van de Peer Y."/>
            <person name="Wheeler G."/>
            <person name="Dacks J.B."/>
            <person name="Delwiche C.F."/>
            <person name="Dyhrman S.T."/>
            <person name="Glockner G."/>
            <person name="John U."/>
            <person name="Richards T."/>
            <person name="Worden A.Z."/>
            <person name="Zhang X."/>
            <person name="Grigoriev I.V."/>
            <person name="Allen A.E."/>
            <person name="Bidle K."/>
            <person name="Borodovsky M."/>
            <person name="Bowler C."/>
            <person name="Brownlee C."/>
            <person name="Cock J.M."/>
            <person name="Elias M."/>
            <person name="Gladyshev V.N."/>
            <person name="Groth M."/>
            <person name="Guda C."/>
            <person name="Hadaegh A."/>
            <person name="Iglesias-Rodriguez M.D."/>
            <person name="Jenkins J."/>
            <person name="Jones B.M."/>
            <person name="Lawson T."/>
            <person name="Leese F."/>
            <person name="Lindquist E."/>
            <person name="Lobanov A."/>
            <person name="Lomsadze A."/>
            <person name="Malik S.B."/>
            <person name="Marsh M.E."/>
            <person name="Mackinder L."/>
            <person name="Mock T."/>
            <person name="Mueller-Roeber B."/>
            <person name="Pagarete A."/>
            <person name="Parker M."/>
            <person name="Probert I."/>
            <person name="Quesneville H."/>
            <person name="Raines C."/>
            <person name="Rensing S.A."/>
            <person name="Riano-Pachon D.M."/>
            <person name="Richier S."/>
            <person name="Rokitta S."/>
            <person name="Shiraiwa Y."/>
            <person name="Soanes D.M."/>
            <person name="van der Giezen M."/>
            <person name="Wahlund T.M."/>
            <person name="Williams B."/>
            <person name="Wilson W."/>
            <person name="Wolfe G."/>
            <person name="Wurch L.L."/>
        </authorList>
    </citation>
    <scope>NUCLEOTIDE SEQUENCE</scope>
</reference>
<dbReference type="RefSeq" id="XP_005791966.1">
    <property type="nucleotide sequence ID" value="XM_005791909.1"/>
</dbReference>
<organism evidence="2 3">
    <name type="scientific">Emiliania huxleyi (strain CCMP1516)</name>
    <dbReference type="NCBI Taxonomy" id="280463"/>
    <lineage>
        <taxon>Eukaryota</taxon>
        <taxon>Haptista</taxon>
        <taxon>Haptophyta</taxon>
        <taxon>Prymnesiophyceae</taxon>
        <taxon>Isochrysidales</taxon>
        <taxon>Noelaerhabdaceae</taxon>
        <taxon>Emiliania</taxon>
    </lineage>
</organism>
<dbReference type="HOGENOM" id="CLU_294138_0_0_1"/>
<evidence type="ECO:0000256" key="1">
    <source>
        <dbReference type="SAM" id="MobiDB-lite"/>
    </source>
</evidence>
<feature type="region of interest" description="Disordered" evidence="1">
    <location>
        <begin position="993"/>
        <end position="1012"/>
    </location>
</feature>
<accession>A0A0D3KUV2</accession>
<evidence type="ECO:0008006" key="4">
    <source>
        <dbReference type="Google" id="ProtNLM"/>
    </source>
</evidence>